<name>A0A806TJN3_PRIMG</name>
<feature type="signal peptide" evidence="1">
    <location>
        <begin position="1"/>
        <end position="24"/>
    </location>
</feature>
<accession>A0A806TJN3</accession>
<dbReference type="AlphaFoldDB" id="A0A806TJN3"/>
<dbReference type="EMBL" id="CP010586">
    <property type="protein sequence ID" value="AKP78570.1"/>
    <property type="molecule type" value="Genomic_DNA"/>
</dbReference>
<dbReference type="SUPFAM" id="SSF51126">
    <property type="entry name" value="Pectin lyase-like"/>
    <property type="match status" value="1"/>
</dbReference>
<dbReference type="Pfam" id="PF05048">
    <property type="entry name" value="NosD"/>
    <property type="match status" value="1"/>
</dbReference>
<proteinExistence type="predicted"/>
<evidence type="ECO:0000313" key="3">
    <source>
        <dbReference type="EMBL" id="AKP78570.1"/>
    </source>
</evidence>
<feature type="domain" description="Periplasmic copper-binding protein NosD beta helix" evidence="2">
    <location>
        <begin position="142"/>
        <end position="326"/>
    </location>
</feature>
<dbReference type="RefSeq" id="WP_049165830.1">
    <property type="nucleotide sequence ID" value="NZ_CP010586.1"/>
</dbReference>
<dbReference type="Proteomes" id="UP000036410">
    <property type="component" value="Chromosome"/>
</dbReference>
<feature type="chain" id="PRO_5032451877" evidence="1">
    <location>
        <begin position="25"/>
        <end position="426"/>
    </location>
</feature>
<evidence type="ECO:0000259" key="2">
    <source>
        <dbReference type="Pfam" id="PF05048"/>
    </source>
</evidence>
<sequence>MKKLYAGVLFFTAVLFFNSHHIFAQENLQSLIDEAKPGETIHLKNKVYEGPITLTKPITLTGSEKTVLQSKGKSPVVTVKGKEIHLKGFNIKQLTSQKKVPALEVKGRKNSATKLKIQTTSLGINLDNVHDSMFSHLIVKGNQQENGVNVLNSTKNKIGNLRVSEVLDGIYIENSDSNTFVQNTVQHSRYGFHLMFSNHLFLYQNSSKQNYIGAMVMETSRSIIKENAFTQNAQNVNSYGLLLFDTTDTKVVKNDLSSNRIGIKLQSSARNSLTQNSIKTNFIGIQFDDASSNIASTNMFLGNVNDVQAIASKNNNMDKNYWDSSWKVDAKNNGTSIIPYKADPFFLSLTKETPEYQIFFQSPGMALLQKMLKSPDQLILSDRLPLVNIPHKQLTQNLNSARGLLLMGIGMILLSALCIQMGRKTK</sequence>
<dbReference type="InterPro" id="IPR011050">
    <property type="entry name" value="Pectin_lyase_fold/virulence"/>
</dbReference>
<dbReference type="NCBIfam" id="TIGR03804">
    <property type="entry name" value="para_beta_helix"/>
    <property type="match status" value="3"/>
</dbReference>
<dbReference type="Gene3D" id="2.160.20.10">
    <property type="entry name" value="Single-stranded right-handed beta-helix, Pectin lyase-like"/>
    <property type="match status" value="1"/>
</dbReference>
<dbReference type="InterPro" id="IPR022441">
    <property type="entry name" value="Para_beta_helix_rpt-2"/>
</dbReference>
<protein>
    <submittedName>
        <fullName evidence="3">Nitrous oxide reductase family maturation protein NosD</fullName>
    </submittedName>
</protein>
<organism evidence="3 4">
    <name type="scientific">Priestia megaterium Q3</name>
    <dbReference type="NCBI Taxonomy" id="1452722"/>
    <lineage>
        <taxon>Bacteria</taxon>
        <taxon>Bacillati</taxon>
        <taxon>Bacillota</taxon>
        <taxon>Bacilli</taxon>
        <taxon>Bacillales</taxon>
        <taxon>Bacillaceae</taxon>
        <taxon>Priestia</taxon>
    </lineage>
</organism>
<reference evidence="3 4" key="1">
    <citation type="submission" date="2015-01" db="EMBL/GenBank/DDBJ databases">
        <title>Genome sequence of bacillus megaterium Q3.</title>
        <authorList>
            <person name="Wang Y."/>
            <person name="Luo K."/>
            <person name="Bai L."/>
            <person name="Luo F."/>
        </authorList>
    </citation>
    <scope>NUCLEOTIDE SEQUENCE [LARGE SCALE GENOMIC DNA]</scope>
    <source>
        <strain evidence="3 4">Q3</strain>
    </source>
</reference>
<gene>
    <name evidence="3" type="ORF">AS52_03609</name>
</gene>
<evidence type="ECO:0000313" key="4">
    <source>
        <dbReference type="Proteomes" id="UP000036410"/>
    </source>
</evidence>
<dbReference type="InterPro" id="IPR007742">
    <property type="entry name" value="NosD_dom"/>
</dbReference>
<dbReference type="InterPro" id="IPR012334">
    <property type="entry name" value="Pectin_lyas_fold"/>
</dbReference>
<keyword evidence="1" id="KW-0732">Signal</keyword>
<evidence type="ECO:0000256" key="1">
    <source>
        <dbReference type="SAM" id="SignalP"/>
    </source>
</evidence>